<organism evidence="1 2">
    <name type="scientific">Geomonas oryzisoli</name>
    <dbReference type="NCBI Taxonomy" id="2847992"/>
    <lineage>
        <taxon>Bacteria</taxon>
        <taxon>Pseudomonadati</taxon>
        <taxon>Thermodesulfobacteriota</taxon>
        <taxon>Desulfuromonadia</taxon>
        <taxon>Geobacterales</taxon>
        <taxon>Geobacteraceae</taxon>
        <taxon>Geomonas</taxon>
    </lineage>
</organism>
<dbReference type="Proteomes" id="UP000683557">
    <property type="component" value="Chromosome"/>
</dbReference>
<keyword evidence="2" id="KW-1185">Reference proteome</keyword>
<name>A0ABX8J3N1_9BACT</name>
<reference evidence="1 2" key="1">
    <citation type="submission" date="2021-06" db="EMBL/GenBank/DDBJ databases">
        <title>Gemonas diversity in paddy soil.</title>
        <authorList>
            <person name="Liu G."/>
        </authorList>
    </citation>
    <scope>NUCLEOTIDE SEQUENCE [LARGE SCALE GENOMIC DNA]</scope>
    <source>
        <strain evidence="1 2">RG10</strain>
    </source>
</reference>
<sequence>MSTKKEFTAYTPDELRELYQENPALFDQLADQALKNACRARTPEKTLKLQQMQWSMTMQMRRASSNLGRMHIMENIFYTQVYGKNGQLEQLVDSCNTLLRAIGKKQQIMGKEEEESVKLRRV</sequence>
<dbReference type="RefSeq" id="WP_216798966.1">
    <property type="nucleotide sequence ID" value="NZ_CP076723.1"/>
</dbReference>
<dbReference type="InterPro" id="IPR021482">
    <property type="entry name" value="DUF3135"/>
</dbReference>
<gene>
    <name evidence="1" type="ORF">KP004_13035</name>
</gene>
<protein>
    <submittedName>
        <fullName evidence="1">DUF3135 domain-containing protein</fullName>
    </submittedName>
</protein>
<accession>A0ABX8J3N1</accession>
<dbReference type="EMBL" id="CP076723">
    <property type="protein sequence ID" value="QWV92144.1"/>
    <property type="molecule type" value="Genomic_DNA"/>
</dbReference>
<evidence type="ECO:0000313" key="1">
    <source>
        <dbReference type="EMBL" id="QWV92144.1"/>
    </source>
</evidence>
<dbReference type="Pfam" id="PF11333">
    <property type="entry name" value="DUF3135"/>
    <property type="match status" value="1"/>
</dbReference>
<evidence type="ECO:0000313" key="2">
    <source>
        <dbReference type="Proteomes" id="UP000683557"/>
    </source>
</evidence>
<proteinExistence type="predicted"/>